<name>A0ABQ9HIJ3_9NEOP</name>
<reference evidence="2 3" key="1">
    <citation type="submission" date="2023-02" db="EMBL/GenBank/DDBJ databases">
        <title>LHISI_Scaffold_Assembly.</title>
        <authorList>
            <person name="Stuart O.P."/>
            <person name="Cleave R."/>
            <person name="Magrath M.J.L."/>
            <person name="Mikheyev A.S."/>
        </authorList>
    </citation>
    <scope>NUCLEOTIDE SEQUENCE [LARGE SCALE GENOMIC DNA]</scope>
    <source>
        <strain evidence="2">Daus_M_001</strain>
        <tissue evidence="2">Leg muscle</tissue>
    </source>
</reference>
<dbReference type="Gene3D" id="3.90.320.10">
    <property type="match status" value="1"/>
</dbReference>
<sequence>MPRIFLLGNPLKRLLYKSNIVTPAMEYGIHNEYSTIKHFEAETGLNVDRCGIFVNFECGYLGARPRSFVREESALVEVKFVPSAKPLRLLDKKKLLFGDDIQNILKRKKMHHYFYQVQGAQNITRCQFCYFVVMTNRKVYI</sequence>
<evidence type="ECO:0000313" key="2">
    <source>
        <dbReference type="EMBL" id="KAJ8884090.1"/>
    </source>
</evidence>
<comment type="caution">
    <text evidence="2">The sequence shown here is derived from an EMBL/GenBank/DDBJ whole genome shotgun (WGS) entry which is preliminary data.</text>
</comment>
<dbReference type="PANTHER" id="PTHR46609">
    <property type="entry name" value="EXONUCLEASE, PHAGE-TYPE/RECB, C-TERMINAL DOMAIN-CONTAINING PROTEIN"/>
    <property type="match status" value="1"/>
</dbReference>
<dbReference type="PANTHER" id="PTHR46609:SF8">
    <property type="entry name" value="YQAJ VIRAL RECOMBINASE DOMAIN-CONTAINING PROTEIN"/>
    <property type="match status" value="1"/>
</dbReference>
<dbReference type="SUPFAM" id="SSF52980">
    <property type="entry name" value="Restriction endonuclease-like"/>
    <property type="match status" value="1"/>
</dbReference>
<gene>
    <name evidence="2" type="ORF">PR048_015947</name>
</gene>
<accession>A0ABQ9HIJ3</accession>
<feature type="domain" description="YqaJ viral recombinase" evidence="1">
    <location>
        <begin position="19"/>
        <end position="126"/>
    </location>
</feature>
<organism evidence="2 3">
    <name type="scientific">Dryococelus australis</name>
    <dbReference type="NCBI Taxonomy" id="614101"/>
    <lineage>
        <taxon>Eukaryota</taxon>
        <taxon>Metazoa</taxon>
        <taxon>Ecdysozoa</taxon>
        <taxon>Arthropoda</taxon>
        <taxon>Hexapoda</taxon>
        <taxon>Insecta</taxon>
        <taxon>Pterygota</taxon>
        <taxon>Neoptera</taxon>
        <taxon>Polyneoptera</taxon>
        <taxon>Phasmatodea</taxon>
        <taxon>Verophasmatodea</taxon>
        <taxon>Anareolatae</taxon>
        <taxon>Phasmatidae</taxon>
        <taxon>Eurycanthinae</taxon>
        <taxon>Dryococelus</taxon>
    </lineage>
</organism>
<evidence type="ECO:0000259" key="1">
    <source>
        <dbReference type="Pfam" id="PF09588"/>
    </source>
</evidence>
<proteinExistence type="predicted"/>
<evidence type="ECO:0000313" key="3">
    <source>
        <dbReference type="Proteomes" id="UP001159363"/>
    </source>
</evidence>
<protein>
    <recommendedName>
        <fullName evidence="1">YqaJ viral recombinase domain-containing protein</fullName>
    </recommendedName>
</protein>
<dbReference type="EMBL" id="JARBHB010000005">
    <property type="protein sequence ID" value="KAJ8884090.1"/>
    <property type="molecule type" value="Genomic_DNA"/>
</dbReference>
<dbReference type="InterPro" id="IPR051703">
    <property type="entry name" value="NF-kappa-B_Signaling_Reg"/>
</dbReference>
<dbReference type="InterPro" id="IPR019080">
    <property type="entry name" value="YqaJ_viral_recombinase"/>
</dbReference>
<dbReference type="Proteomes" id="UP001159363">
    <property type="component" value="Chromosome 4"/>
</dbReference>
<dbReference type="InterPro" id="IPR011604">
    <property type="entry name" value="PDDEXK-like_dom_sf"/>
</dbReference>
<dbReference type="Pfam" id="PF09588">
    <property type="entry name" value="YqaJ"/>
    <property type="match status" value="1"/>
</dbReference>
<keyword evidence="3" id="KW-1185">Reference proteome</keyword>
<dbReference type="InterPro" id="IPR011335">
    <property type="entry name" value="Restrct_endonuc-II-like"/>
</dbReference>